<evidence type="ECO:0000313" key="1">
    <source>
        <dbReference type="EMBL" id="KAL3100580.1"/>
    </source>
</evidence>
<reference evidence="1 2" key="1">
    <citation type="submission" date="2024-10" db="EMBL/GenBank/DDBJ databases">
        <authorList>
            <person name="Kim D."/>
        </authorList>
    </citation>
    <scope>NUCLEOTIDE SEQUENCE [LARGE SCALE GENOMIC DNA]</scope>
    <source>
        <strain evidence="1">Taebaek</strain>
    </source>
</reference>
<comment type="caution">
    <text evidence="1">The sequence shown here is derived from an EMBL/GenBank/DDBJ whole genome shotgun (WGS) entry which is preliminary data.</text>
</comment>
<evidence type="ECO:0000313" key="2">
    <source>
        <dbReference type="Proteomes" id="UP001620645"/>
    </source>
</evidence>
<dbReference type="AlphaFoldDB" id="A0ABD2KCC2"/>
<evidence type="ECO:0008006" key="3">
    <source>
        <dbReference type="Google" id="ProtNLM"/>
    </source>
</evidence>
<protein>
    <recommendedName>
        <fullName evidence="3">Gland protein</fullName>
    </recommendedName>
</protein>
<name>A0ABD2KCC2_HETSC</name>
<organism evidence="1 2">
    <name type="scientific">Heterodera schachtii</name>
    <name type="common">Sugarbeet cyst nematode worm</name>
    <name type="synonym">Tylenchus schachtii</name>
    <dbReference type="NCBI Taxonomy" id="97005"/>
    <lineage>
        <taxon>Eukaryota</taxon>
        <taxon>Metazoa</taxon>
        <taxon>Ecdysozoa</taxon>
        <taxon>Nematoda</taxon>
        <taxon>Chromadorea</taxon>
        <taxon>Rhabditida</taxon>
        <taxon>Tylenchina</taxon>
        <taxon>Tylenchomorpha</taxon>
        <taxon>Tylenchoidea</taxon>
        <taxon>Heteroderidae</taxon>
        <taxon>Heteroderinae</taxon>
        <taxon>Heterodera</taxon>
    </lineage>
</organism>
<sequence length="196" mass="21991">MGADVVTWPTARIWSSAQVAMTPNADVALEGRQLWTNGSWPSGFSNSRMLPAQNCRRDIATKQQHAVASQIRSKIEEDQMGRSPPDGCAEKTTRNNLPFQPCQTQKGLCTQPDCDIDESYICYDGTTQKIVWRKKDQDPILIITYSFLSKISYGEGASPKTPRSRRRWGSTSLKEWHRLLLQKGHPKTPIPVAKGC</sequence>
<keyword evidence="2" id="KW-1185">Reference proteome</keyword>
<dbReference type="EMBL" id="JBICCN010000028">
    <property type="protein sequence ID" value="KAL3100580.1"/>
    <property type="molecule type" value="Genomic_DNA"/>
</dbReference>
<accession>A0ABD2KCC2</accession>
<proteinExistence type="predicted"/>
<gene>
    <name evidence="1" type="ORF">niasHS_001146</name>
</gene>
<dbReference type="Proteomes" id="UP001620645">
    <property type="component" value="Unassembled WGS sequence"/>
</dbReference>